<dbReference type="InterPro" id="IPR004839">
    <property type="entry name" value="Aminotransferase_I/II_large"/>
</dbReference>
<evidence type="ECO:0000313" key="9">
    <source>
        <dbReference type="Proteomes" id="UP001064632"/>
    </source>
</evidence>
<dbReference type="EMBL" id="CP104694">
    <property type="protein sequence ID" value="UXI69151.1"/>
    <property type="molecule type" value="Genomic_DNA"/>
</dbReference>
<dbReference type="EC" id="2.6.1.2" evidence="6"/>
<dbReference type="InterPro" id="IPR015421">
    <property type="entry name" value="PyrdxlP-dep_Trfase_major"/>
</dbReference>
<dbReference type="GO" id="GO:0008483">
    <property type="term" value="F:transaminase activity"/>
    <property type="evidence" value="ECO:0007669"/>
    <property type="project" value="UniProtKB-KW"/>
</dbReference>
<dbReference type="Proteomes" id="UP001064632">
    <property type="component" value="Chromosome"/>
</dbReference>
<protein>
    <recommendedName>
        <fullName evidence="6">alanine transaminase</fullName>
        <ecNumber evidence="6">2.6.1.2</ecNumber>
    </recommendedName>
</protein>
<evidence type="ECO:0000259" key="7">
    <source>
        <dbReference type="Pfam" id="PF00155"/>
    </source>
</evidence>
<evidence type="ECO:0000313" key="8">
    <source>
        <dbReference type="EMBL" id="UXI69151.1"/>
    </source>
</evidence>
<accession>A0ABY6BHS2</accession>
<evidence type="ECO:0000256" key="6">
    <source>
        <dbReference type="ARBA" id="ARBA00026106"/>
    </source>
</evidence>
<organism evidence="8 9">
    <name type="scientific">Tahibacter amnicola</name>
    <dbReference type="NCBI Taxonomy" id="2976241"/>
    <lineage>
        <taxon>Bacteria</taxon>
        <taxon>Pseudomonadati</taxon>
        <taxon>Pseudomonadota</taxon>
        <taxon>Gammaproteobacteria</taxon>
        <taxon>Lysobacterales</taxon>
        <taxon>Rhodanobacteraceae</taxon>
        <taxon>Tahibacter</taxon>
    </lineage>
</organism>
<dbReference type="Gene3D" id="3.40.640.10">
    <property type="entry name" value="Type I PLP-dependent aspartate aminotransferase-like (Major domain)"/>
    <property type="match status" value="1"/>
</dbReference>
<dbReference type="InterPro" id="IPR051926">
    <property type="entry name" value="Ala_Aminotransferase"/>
</dbReference>
<reference evidence="8" key="1">
    <citation type="submission" date="2022-09" db="EMBL/GenBank/DDBJ databases">
        <title>Tahibacter sp. nov., isolated from a fresh water.</title>
        <authorList>
            <person name="Baek J.H."/>
            <person name="Lee J.K."/>
            <person name="Kim J.M."/>
            <person name="Jeon C.O."/>
        </authorList>
    </citation>
    <scope>NUCLEOTIDE SEQUENCE</scope>
    <source>
        <strain evidence="8">W38</strain>
    </source>
</reference>
<dbReference type="Gene3D" id="3.90.1150.10">
    <property type="entry name" value="Aspartate Aminotransferase, domain 1"/>
    <property type="match status" value="1"/>
</dbReference>
<evidence type="ECO:0000256" key="5">
    <source>
        <dbReference type="ARBA" id="ARBA00022898"/>
    </source>
</evidence>
<comment type="cofactor">
    <cofactor evidence="1">
        <name>pyridoxal 5'-phosphate</name>
        <dbReference type="ChEBI" id="CHEBI:597326"/>
    </cofactor>
</comment>
<gene>
    <name evidence="8" type="ORF">N4264_05735</name>
</gene>
<sequence length="416" mass="45482">MAQRNVPVSSRLGDVRYEIRGALSRRARELEAEGREIIRLNIGNPGLFGFSVPVHVRAAVESRLAQSEAYCHQQGLMAAREAIAARETARGAFGAHAENVFIGNGVSELIDLTLRALLNSSEEVLLPSPDYPLWSAATVLNGGRARYYPCPASRGHLPDPDEVESLITPRTRALVLINPNNPTGAVYPTDLLKALVRVAERHRLLLLSDEIYDGILYDQAAFQPLAPLAGDLPCVTYSGLSKMHRACGYRVGWISLSGADSKLAEFRSALDLLSALRLCANVPTQWGVAPAINGPDTTAALTSPGGRLYEARRAVIEGVRNSEFLSVVEPQGALYAFPSVRNEHFSQFDDETFALDLLETENVLVVPGTGFNIRERNHFRLTLLPEPDQIADVFDRIERCLDRLAAGSKARARHVA</sequence>
<evidence type="ECO:0000256" key="2">
    <source>
        <dbReference type="ARBA" id="ARBA00007441"/>
    </source>
</evidence>
<dbReference type="PANTHER" id="PTHR43488">
    <property type="entry name" value="GLUTAMATE-PYRUVATE AMINOTRANSFERASE ALAA"/>
    <property type="match status" value="1"/>
</dbReference>
<dbReference type="Pfam" id="PF00155">
    <property type="entry name" value="Aminotran_1_2"/>
    <property type="match status" value="1"/>
</dbReference>
<dbReference type="SUPFAM" id="SSF53383">
    <property type="entry name" value="PLP-dependent transferases"/>
    <property type="match status" value="1"/>
</dbReference>
<evidence type="ECO:0000256" key="1">
    <source>
        <dbReference type="ARBA" id="ARBA00001933"/>
    </source>
</evidence>
<keyword evidence="4" id="KW-0808">Transferase</keyword>
<dbReference type="PANTHER" id="PTHR43488:SF2">
    <property type="entry name" value="GLUTAMATE-PYRUVATE AMINOTRANSFERASE ALAA"/>
    <property type="match status" value="1"/>
</dbReference>
<feature type="domain" description="Aminotransferase class I/classII large" evidence="7">
    <location>
        <begin position="36"/>
        <end position="396"/>
    </location>
</feature>
<comment type="similarity">
    <text evidence="2">Belongs to the class-I pyridoxal-phosphate-dependent aminotransferase family.</text>
</comment>
<evidence type="ECO:0000256" key="3">
    <source>
        <dbReference type="ARBA" id="ARBA00022576"/>
    </source>
</evidence>
<dbReference type="RefSeq" id="WP_261696109.1">
    <property type="nucleotide sequence ID" value="NZ_CP104694.1"/>
</dbReference>
<dbReference type="CDD" id="cd00609">
    <property type="entry name" value="AAT_like"/>
    <property type="match status" value="1"/>
</dbReference>
<keyword evidence="9" id="KW-1185">Reference proteome</keyword>
<keyword evidence="5" id="KW-0663">Pyridoxal phosphate</keyword>
<keyword evidence="3 8" id="KW-0032">Aminotransferase</keyword>
<evidence type="ECO:0000256" key="4">
    <source>
        <dbReference type="ARBA" id="ARBA00022679"/>
    </source>
</evidence>
<dbReference type="InterPro" id="IPR015424">
    <property type="entry name" value="PyrdxlP-dep_Trfase"/>
</dbReference>
<dbReference type="InterPro" id="IPR015422">
    <property type="entry name" value="PyrdxlP-dep_Trfase_small"/>
</dbReference>
<name>A0ABY6BHS2_9GAMM</name>
<proteinExistence type="inferred from homology"/>